<name>A0A285V7B2_9ACTN</name>
<dbReference type="AlphaFoldDB" id="A0A285V7B2"/>
<dbReference type="PROSITE" id="PS51012">
    <property type="entry name" value="ABC_TM2"/>
    <property type="match status" value="1"/>
</dbReference>
<feature type="transmembrane region" description="Helical" evidence="9">
    <location>
        <begin position="113"/>
        <end position="140"/>
    </location>
</feature>
<dbReference type="OrthoDB" id="9789409at2"/>
<keyword evidence="6 9" id="KW-0812">Transmembrane</keyword>
<dbReference type="RefSeq" id="WP_097194500.1">
    <property type="nucleotide sequence ID" value="NZ_OBQI01000002.1"/>
</dbReference>
<gene>
    <name evidence="11" type="ORF">SAMN05660748_1639</name>
</gene>
<proteinExistence type="inferred from homology"/>
<evidence type="ECO:0000256" key="7">
    <source>
        <dbReference type="ARBA" id="ARBA00022989"/>
    </source>
</evidence>
<dbReference type="EMBL" id="OBQI01000002">
    <property type="protein sequence ID" value="SOC48926.1"/>
    <property type="molecule type" value="Genomic_DNA"/>
</dbReference>
<dbReference type="InterPro" id="IPR013525">
    <property type="entry name" value="ABC2_TM"/>
</dbReference>
<comment type="subcellular location">
    <subcellularLocation>
        <location evidence="1">Cell inner membrane</location>
        <topology evidence="1">Multi-pass membrane protein</topology>
    </subcellularLocation>
    <subcellularLocation>
        <location evidence="9">Cell membrane</location>
        <topology evidence="9">Multi-pass membrane protein</topology>
    </subcellularLocation>
</comment>
<feature type="transmembrane region" description="Helical" evidence="9">
    <location>
        <begin position="253"/>
        <end position="273"/>
    </location>
</feature>
<evidence type="ECO:0000256" key="2">
    <source>
        <dbReference type="ARBA" id="ARBA00007783"/>
    </source>
</evidence>
<evidence type="ECO:0000313" key="12">
    <source>
        <dbReference type="Proteomes" id="UP000219435"/>
    </source>
</evidence>
<evidence type="ECO:0000256" key="8">
    <source>
        <dbReference type="ARBA" id="ARBA00023136"/>
    </source>
</evidence>
<keyword evidence="5" id="KW-0997">Cell inner membrane</keyword>
<keyword evidence="8 9" id="KW-0472">Membrane</keyword>
<feature type="transmembrane region" description="Helical" evidence="9">
    <location>
        <begin position="222"/>
        <end position="241"/>
    </location>
</feature>
<evidence type="ECO:0000256" key="6">
    <source>
        <dbReference type="ARBA" id="ARBA00022692"/>
    </source>
</evidence>
<reference evidence="12" key="1">
    <citation type="submission" date="2017-08" db="EMBL/GenBank/DDBJ databases">
        <authorList>
            <person name="Varghese N."/>
            <person name="Submissions S."/>
        </authorList>
    </citation>
    <scope>NUCLEOTIDE SEQUENCE [LARGE SCALE GENOMIC DNA]</scope>
    <source>
        <strain evidence="12">DSM 4725</strain>
    </source>
</reference>
<feature type="transmembrane region" description="Helical" evidence="9">
    <location>
        <begin position="190"/>
        <end position="210"/>
    </location>
</feature>
<evidence type="ECO:0000256" key="4">
    <source>
        <dbReference type="ARBA" id="ARBA00022475"/>
    </source>
</evidence>
<evidence type="ECO:0000256" key="9">
    <source>
        <dbReference type="RuleBase" id="RU361157"/>
    </source>
</evidence>
<dbReference type="Pfam" id="PF01061">
    <property type="entry name" value="ABC2_membrane"/>
    <property type="match status" value="1"/>
</dbReference>
<accession>A0A285V7B2</accession>
<keyword evidence="4 9" id="KW-1003">Cell membrane</keyword>
<keyword evidence="12" id="KW-1185">Reference proteome</keyword>
<dbReference type="InterPro" id="IPR047817">
    <property type="entry name" value="ABC2_TM_bact-type"/>
</dbReference>
<comment type="similarity">
    <text evidence="2 9">Belongs to the ABC-2 integral membrane protein family.</text>
</comment>
<evidence type="ECO:0000256" key="1">
    <source>
        <dbReference type="ARBA" id="ARBA00004429"/>
    </source>
</evidence>
<protein>
    <recommendedName>
        <fullName evidence="9">Transport permease protein</fullName>
    </recommendedName>
</protein>
<organism evidence="11 12">
    <name type="scientific">Blastococcus aggregatus</name>
    <dbReference type="NCBI Taxonomy" id="38502"/>
    <lineage>
        <taxon>Bacteria</taxon>
        <taxon>Bacillati</taxon>
        <taxon>Actinomycetota</taxon>
        <taxon>Actinomycetes</taxon>
        <taxon>Geodermatophilales</taxon>
        <taxon>Geodermatophilaceae</taxon>
        <taxon>Blastococcus</taxon>
    </lineage>
</organism>
<evidence type="ECO:0000313" key="11">
    <source>
        <dbReference type="EMBL" id="SOC48926.1"/>
    </source>
</evidence>
<feature type="transmembrane region" description="Helical" evidence="9">
    <location>
        <begin position="77"/>
        <end position="101"/>
    </location>
</feature>
<dbReference type="GO" id="GO:0140359">
    <property type="term" value="F:ABC-type transporter activity"/>
    <property type="evidence" value="ECO:0007669"/>
    <property type="project" value="InterPro"/>
</dbReference>
<feature type="domain" description="ABC transmembrane type-2" evidence="10">
    <location>
        <begin position="78"/>
        <end position="319"/>
    </location>
</feature>
<dbReference type="PANTHER" id="PTHR30413">
    <property type="entry name" value="INNER MEMBRANE TRANSPORT PERMEASE"/>
    <property type="match status" value="1"/>
</dbReference>
<feature type="transmembrane region" description="Helical" evidence="9">
    <location>
        <begin position="294"/>
        <end position="312"/>
    </location>
</feature>
<evidence type="ECO:0000256" key="3">
    <source>
        <dbReference type="ARBA" id="ARBA00022448"/>
    </source>
</evidence>
<dbReference type="GO" id="GO:0015920">
    <property type="term" value="P:lipopolysaccharide transport"/>
    <property type="evidence" value="ECO:0007669"/>
    <property type="project" value="TreeGrafter"/>
</dbReference>
<dbReference type="PANTHER" id="PTHR30413:SF8">
    <property type="entry name" value="TRANSPORT PERMEASE PROTEIN"/>
    <property type="match status" value="1"/>
</dbReference>
<keyword evidence="7 9" id="KW-1133">Transmembrane helix</keyword>
<evidence type="ECO:0000256" key="5">
    <source>
        <dbReference type="ARBA" id="ARBA00022519"/>
    </source>
</evidence>
<evidence type="ECO:0000259" key="10">
    <source>
        <dbReference type="PROSITE" id="PS51012"/>
    </source>
</evidence>
<dbReference type="GO" id="GO:0005886">
    <property type="term" value="C:plasma membrane"/>
    <property type="evidence" value="ECO:0007669"/>
    <property type="project" value="UniProtKB-SubCell"/>
</dbReference>
<keyword evidence="3 9" id="KW-0813">Transport</keyword>
<feature type="transmembrane region" description="Helical" evidence="9">
    <location>
        <begin position="152"/>
        <end position="178"/>
    </location>
</feature>
<dbReference type="Proteomes" id="UP000219435">
    <property type="component" value="Unassembled WGS sequence"/>
</dbReference>
<sequence length="327" mass="36002">MPHQERGAAAPAVATRTIGPAVGAGEAPLEDQPLERVNQPVSFWRGFVPTVRDIWAYRELLGQLIRKELKVKYKDSVLGFVWTLLRPLLYLLVYAVAIGVFLGSGKVIPQFGIYLFTGLLAWTLFTDIIGGCTGSIVGNAGLVKKVYFPRELFPLSVVGAALVNVLLQAVILILAYMVTWSFPSPGNLGLIPLALLALIFFSVGLGLILAASNVFLRDVTHLVEVGLLLWFWMTPIVYDWTKVRTTLTVDNDLAWLFQVYLANPMANIVLAFQRALWPGGQTEAGAAFYYDGNLYLRLGVLIAAGLVFVWVAQRLFARSQGNFAQEL</sequence>